<dbReference type="PANTHER" id="PTHR21301">
    <property type="entry name" value="REVERSE TRANSCRIPTASE"/>
    <property type="match status" value="1"/>
</dbReference>
<comment type="caution">
    <text evidence="2">The sequence shown here is derived from an EMBL/GenBank/DDBJ whole genome shotgun (WGS) entry which is preliminary data.</text>
</comment>
<dbReference type="Pfam" id="PF26215">
    <property type="entry name" value="HTH_animal"/>
    <property type="match status" value="1"/>
</dbReference>
<gene>
    <name evidence="2" type="ORF">RIMI_LOCUS2071005</name>
</gene>
<dbReference type="EMBL" id="CAUEEQ010002814">
    <property type="protein sequence ID" value="CAJ0923732.1"/>
    <property type="molecule type" value="Genomic_DNA"/>
</dbReference>
<feature type="domain" description="Helix-turn-helix" evidence="1">
    <location>
        <begin position="1"/>
        <end position="46"/>
    </location>
</feature>
<evidence type="ECO:0000313" key="3">
    <source>
        <dbReference type="Proteomes" id="UP001176940"/>
    </source>
</evidence>
<organism evidence="2 3">
    <name type="scientific">Ranitomeya imitator</name>
    <name type="common">mimic poison frog</name>
    <dbReference type="NCBI Taxonomy" id="111125"/>
    <lineage>
        <taxon>Eukaryota</taxon>
        <taxon>Metazoa</taxon>
        <taxon>Chordata</taxon>
        <taxon>Craniata</taxon>
        <taxon>Vertebrata</taxon>
        <taxon>Euteleostomi</taxon>
        <taxon>Amphibia</taxon>
        <taxon>Batrachia</taxon>
        <taxon>Anura</taxon>
        <taxon>Neobatrachia</taxon>
        <taxon>Hyloidea</taxon>
        <taxon>Dendrobatidae</taxon>
        <taxon>Dendrobatinae</taxon>
        <taxon>Ranitomeya</taxon>
    </lineage>
</organism>
<dbReference type="PANTHER" id="PTHR21301:SF12">
    <property type="match status" value="1"/>
</dbReference>
<evidence type="ECO:0000259" key="1">
    <source>
        <dbReference type="Pfam" id="PF26215"/>
    </source>
</evidence>
<proteinExistence type="predicted"/>
<evidence type="ECO:0000313" key="2">
    <source>
        <dbReference type="EMBL" id="CAJ0923732.1"/>
    </source>
</evidence>
<sequence length="160" mass="18871">MKDSLPRSQFKRVTRIVSDPCIRETRIHEMANKFRARNYPTELLDTESAKALNESEDRVITTYKNPRLPFVHNHHPTMRKIHNLIRGHWPLLTKAYPHIQIFKDPPLMCMRRPRNVKDKVVRADLGTLKPHPSQDTERTENEGHISVSKLQELFQYNQGQ</sequence>
<dbReference type="InterPro" id="IPR058912">
    <property type="entry name" value="HTH_animal"/>
</dbReference>
<keyword evidence="3" id="KW-1185">Reference proteome</keyword>
<name>A0ABN9KXB6_9NEOB</name>
<reference evidence="2" key="1">
    <citation type="submission" date="2023-07" db="EMBL/GenBank/DDBJ databases">
        <authorList>
            <person name="Stuckert A."/>
        </authorList>
    </citation>
    <scope>NUCLEOTIDE SEQUENCE</scope>
</reference>
<protein>
    <recommendedName>
        <fullName evidence="1">Helix-turn-helix domain-containing protein</fullName>
    </recommendedName>
</protein>
<dbReference type="Proteomes" id="UP001176940">
    <property type="component" value="Unassembled WGS sequence"/>
</dbReference>
<accession>A0ABN9KXB6</accession>